<keyword evidence="4 11" id="KW-0472">Membrane</keyword>
<dbReference type="HOGENOM" id="CLU_009808_1_0_1"/>
<evidence type="ECO:0000256" key="5">
    <source>
        <dbReference type="ARBA" id="ARBA00023180"/>
    </source>
</evidence>
<dbReference type="InterPro" id="IPR036691">
    <property type="entry name" value="Endo/exonu/phosph_ase_sf"/>
</dbReference>
<dbReference type="PANTHER" id="PTHR14859:SF1">
    <property type="entry name" value="PGAP2-INTERACTING PROTEIN"/>
    <property type="match status" value="1"/>
</dbReference>
<evidence type="ECO:0000256" key="11">
    <source>
        <dbReference type="SAM" id="Phobius"/>
    </source>
</evidence>
<dbReference type="PANTHER" id="PTHR14859">
    <property type="entry name" value="CALCOFLUOR WHITE HYPERSENSITIVE PROTEIN PRECURSOR"/>
    <property type="match status" value="1"/>
</dbReference>
<feature type="transmembrane region" description="Helical" evidence="11">
    <location>
        <begin position="225"/>
        <end position="244"/>
    </location>
</feature>
<dbReference type="OrthoDB" id="68581at2759"/>
<keyword evidence="3 11" id="KW-1133">Transmembrane helix</keyword>
<dbReference type="FunFam" id="3.60.10.10:FF:000021">
    <property type="entry name" value="PGAP2-interacting protein isoform A"/>
    <property type="match status" value="1"/>
</dbReference>
<comment type="function">
    <text evidence="6">Involved in lipid remodeling during GPI-anchor maturation.</text>
</comment>
<dbReference type="Pfam" id="PF23226">
    <property type="entry name" value="Exo_endo_phos_PGAP2IP"/>
    <property type="match status" value="1"/>
</dbReference>
<dbReference type="Pfam" id="PF23022">
    <property type="entry name" value="6TM_1st_PGAP2IP"/>
    <property type="match status" value="1"/>
</dbReference>
<feature type="transmembrane region" description="Helical" evidence="11">
    <location>
        <begin position="35"/>
        <end position="57"/>
    </location>
</feature>
<sequence length="680" mass="77098">MRSFIQETIDGFIFWSVFQALSPLIWFFPLNELEISGYEAFAGFWFMPIICGIPKVLRLFQTRWMIMILKLVVVGCLSSFQAATTLRRLIILATGAGVSMVIFAICLCHPNLFIRQSYFRSLIFGYFALLSGRIWFTTFIPTWWSDMTNSVVIALGVAATLDYLFNSDVQQEKKMAITSTVRPNWFCIGLGTGSLLFATHWCFGEVSVITRWVVKGYPDSGPNPLPWGAAILLAIFTGVLISLIPRITNSYYWFLFGAASLSGLYYFPTFKGLGSGLLFAVFLSSLWPKFINYYSRCPPARTTVVTMATYIAEILFSVWTVAFNFVPGGTYTRERSDILICIVLITIFLVYVADNRSYNPSDLIGSNYNFYTAWLFIIVVIGAAGIGYRQAQFSKKMSNVKPTSTFSSAIWTYHFGYDNEGWPSLERASKLLNETGADVVTLLESDASKPFLGNNDIASWIGEHLGMYSDFGPSTRDHTWGNLILSKYPIVKSHHHLLPSPHGELAPAITATINITGFEVDFIVSHMGNDRDKLDRNLQSDYLAKECKAAENPVVFMAYVTSTPNSQSYKRFINFGEMKDIDKTDEKRFCEYIFYRNLIRLGYARITHGGLSDTELQMAKFKIPRDVNNFKDHDIVTSNPDIPPKSNLFNPYFGKHYPTHISKKVHRFHMNTPKYFLLAQ</sequence>
<dbReference type="STRING" id="225164.V4CRK8"/>
<dbReference type="Gene3D" id="3.60.10.10">
    <property type="entry name" value="Endonuclease/exonuclease/phosphatase"/>
    <property type="match status" value="1"/>
</dbReference>
<dbReference type="GeneID" id="20246042"/>
<feature type="transmembrane region" description="Helical" evidence="11">
    <location>
        <begin position="12"/>
        <end position="29"/>
    </location>
</feature>
<evidence type="ECO:0000259" key="13">
    <source>
        <dbReference type="Pfam" id="PF23022"/>
    </source>
</evidence>
<feature type="transmembrane region" description="Helical" evidence="11">
    <location>
        <begin position="338"/>
        <end position="353"/>
    </location>
</feature>
<dbReference type="SUPFAM" id="SSF56219">
    <property type="entry name" value="DNase I-like"/>
    <property type="match status" value="1"/>
</dbReference>
<evidence type="ECO:0000256" key="4">
    <source>
        <dbReference type="ARBA" id="ARBA00023136"/>
    </source>
</evidence>
<dbReference type="InterPro" id="IPR057315">
    <property type="entry name" value="Exo_endo_phos_PGAP2IP_C"/>
</dbReference>
<dbReference type="GO" id="GO:0006506">
    <property type="term" value="P:GPI anchor biosynthetic process"/>
    <property type="evidence" value="ECO:0007669"/>
    <property type="project" value="TreeGrafter"/>
</dbReference>
<dbReference type="EMBL" id="KB199650">
    <property type="protein sequence ID" value="ESP05150.1"/>
    <property type="molecule type" value="Genomic_DNA"/>
</dbReference>
<proteinExistence type="inferred from homology"/>
<dbReference type="OMA" id="CVWYFPL"/>
<dbReference type="AlphaFoldDB" id="V4CRK8"/>
<dbReference type="InterPro" id="IPR053911">
    <property type="entry name" value="PGAP2IP_TM_2nd"/>
</dbReference>
<dbReference type="RefSeq" id="XP_009043695.1">
    <property type="nucleotide sequence ID" value="XM_009045447.1"/>
</dbReference>
<evidence type="ECO:0000259" key="14">
    <source>
        <dbReference type="Pfam" id="PF23226"/>
    </source>
</evidence>
<feature type="transmembrane region" description="Helical" evidence="11">
    <location>
        <begin position="147"/>
        <end position="165"/>
    </location>
</feature>
<keyword evidence="5" id="KW-0325">Glycoprotein</keyword>
<name>V4CRK8_LOTGI</name>
<dbReference type="GO" id="GO:0005783">
    <property type="term" value="C:endoplasmic reticulum"/>
    <property type="evidence" value="ECO:0007669"/>
    <property type="project" value="TreeGrafter"/>
</dbReference>
<accession>V4CRK8</accession>
<evidence type="ECO:0000256" key="3">
    <source>
        <dbReference type="ARBA" id="ARBA00022989"/>
    </source>
</evidence>
<evidence type="ECO:0000256" key="8">
    <source>
        <dbReference type="ARBA" id="ARBA00063490"/>
    </source>
</evidence>
<comment type="subunit">
    <text evidence="8">Interacts with PGAP2/FRAG1.</text>
</comment>
<dbReference type="KEGG" id="lgi:LOTGIDRAFT_208084"/>
<dbReference type="Pfam" id="PF23021">
    <property type="entry name" value="6TM_2nd_PGAP2IP"/>
    <property type="match status" value="1"/>
</dbReference>
<feature type="transmembrane region" description="Helical" evidence="11">
    <location>
        <begin position="121"/>
        <end position="141"/>
    </location>
</feature>
<feature type="transmembrane region" description="Helical" evidence="11">
    <location>
        <begin position="64"/>
        <end position="83"/>
    </location>
</feature>
<feature type="transmembrane region" description="Helical" evidence="11">
    <location>
        <begin position="307"/>
        <end position="326"/>
    </location>
</feature>
<organism evidence="15 16">
    <name type="scientific">Lottia gigantea</name>
    <name type="common">Giant owl limpet</name>
    <dbReference type="NCBI Taxonomy" id="225164"/>
    <lineage>
        <taxon>Eukaryota</taxon>
        <taxon>Metazoa</taxon>
        <taxon>Spiralia</taxon>
        <taxon>Lophotrochozoa</taxon>
        <taxon>Mollusca</taxon>
        <taxon>Gastropoda</taxon>
        <taxon>Patellogastropoda</taxon>
        <taxon>Lottioidea</taxon>
        <taxon>Lottiidae</taxon>
        <taxon>Lottia</taxon>
    </lineage>
</organism>
<keyword evidence="16" id="KW-1185">Reference proteome</keyword>
<evidence type="ECO:0000256" key="7">
    <source>
        <dbReference type="ARBA" id="ARBA00060979"/>
    </source>
</evidence>
<feature type="domain" description="PGAP2IP second transmembrane" evidence="12">
    <location>
        <begin position="183"/>
        <end position="356"/>
    </location>
</feature>
<evidence type="ECO:0000256" key="10">
    <source>
        <dbReference type="ARBA" id="ARBA00083370"/>
    </source>
</evidence>
<gene>
    <name evidence="15" type="ORF">LOTGIDRAFT_208084</name>
</gene>
<feature type="transmembrane region" description="Helical" evidence="11">
    <location>
        <begin position="264"/>
        <end position="287"/>
    </location>
</feature>
<evidence type="ECO:0000313" key="16">
    <source>
        <dbReference type="Proteomes" id="UP000030746"/>
    </source>
</evidence>
<reference evidence="15 16" key="1">
    <citation type="journal article" date="2013" name="Nature">
        <title>Insights into bilaterian evolution from three spiralian genomes.</title>
        <authorList>
            <person name="Simakov O."/>
            <person name="Marletaz F."/>
            <person name="Cho S.J."/>
            <person name="Edsinger-Gonzales E."/>
            <person name="Havlak P."/>
            <person name="Hellsten U."/>
            <person name="Kuo D.H."/>
            <person name="Larsson T."/>
            <person name="Lv J."/>
            <person name="Arendt D."/>
            <person name="Savage R."/>
            <person name="Osoegawa K."/>
            <person name="de Jong P."/>
            <person name="Grimwood J."/>
            <person name="Chapman J.A."/>
            <person name="Shapiro H."/>
            <person name="Aerts A."/>
            <person name="Otillar R.P."/>
            <person name="Terry A.Y."/>
            <person name="Boore J.L."/>
            <person name="Grigoriev I.V."/>
            <person name="Lindberg D.R."/>
            <person name="Seaver E.C."/>
            <person name="Weisblat D.A."/>
            <person name="Putnam N.H."/>
            <person name="Rokhsar D.S."/>
        </authorList>
    </citation>
    <scope>NUCLEOTIDE SEQUENCE [LARGE SCALE GENOMIC DNA]</scope>
</reference>
<feature type="domain" description="PGAP2IP C-terminal nuclease-like" evidence="14">
    <location>
        <begin position="405"/>
        <end position="629"/>
    </location>
</feature>
<feature type="domain" description="PGAP2IP first transmembrane" evidence="13">
    <location>
        <begin position="12"/>
        <end position="158"/>
    </location>
</feature>
<evidence type="ECO:0000256" key="6">
    <source>
        <dbReference type="ARBA" id="ARBA00058459"/>
    </source>
</evidence>
<dbReference type="CTD" id="20246042"/>
<dbReference type="InterPro" id="IPR053912">
    <property type="entry name" value="PGAP2IP_TM_1nd"/>
</dbReference>
<keyword evidence="2 11" id="KW-0812">Transmembrane</keyword>
<feature type="transmembrane region" description="Helical" evidence="11">
    <location>
        <begin position="185"/>
        <end position="213"/>
    </location>
</feature>
<dbReference type="InterPro" id="IPR051916">
    <property type="entry name" value="GPI-anchor_lipid_remodeler"/>
</dbReference>
<evidence type="ECO:0000313" key="15">
    <source>
        <dbReference type="EMBL" id="ESP05150.1"/>
    </source>
</evidence>
<feature type="transmembrane region" description="Helical" evidence="11">
    <location>
        <begin position="368"/>
        <end position="388"/>
    </location>
</feature>
<comment type="similarity">
    <text evidence="7">Belongs to the PGAP2IP family.</text>
</comment>
<dbReference type="GO" id="GO:0016020">
    <property type="term" value="C:membrane"/>
    <property type="evidence" value="ECO:0007669"/>
    <property type="project" value="UniProtKB-SubCell"/>
</dbReference>
<dbReference type="Proteomes" id="UP000030746">
    <property type="component" value="Unassembled WGS sequence"/>
</dbReference>
<evidence type="ECO:0000256" key="1">
    <source>
        <dbReference type="ARBA" id="ARBA00004141"/>
    </source>
</evidence>
<evidence type="ECO:0000256" key="2">
    <source>
        <dbReference type="ARBA" id="ARBA00022692"/>
    </source>
</evidence>
<evidence type="ECO:0000256" key="9">
    <source>
        <dbReference type="ARBA" id="ARBA00070285"/>
    </source>
</evidence>
<feature type="transmembrane region" description="Helical" evidence="11">
    <location>
        <begin position="89"/>
        <end position="109"/>
    </location>
</feature>
<evidence type="ECO:0000259" key="12">
    <source>
        <dbReference type="Pfam" id="PF23021"/>
    </source>
</evidence>
<protein>
    <recommendedName>
        <fullName evidence="9">PGAP2-interacting protein</fullName>
    </recommendedName>
    <alternativeName>
        <fullName evidence="10">Cell wall biogenesis protein 43 C-terminal homolog</fullName>
    </alternativeName>
</protein>
<comment type="subcellular location">
    <subcellularLocation>
        <location evidence="1">Membrane</location>
        <topology evidence="1">Multi-pass membrane protein</topology>
    </subcellularLocation>
</comment>